<dbReference type="RefSeq" id="WP_024626118.1">
    <property type="nucleotide sequence ID" value="NZ_AYGX02000033.1"/>
</dbReference>
<evidence type="ECO:0000256" key="1">
    <source>
        <dbReference type="ARBA" id="ARBA00009437"/>
    </source>
</evidence>
<dbReference type="EMBL" id="AYGX02000033">
    <property type="protein sequence ID" value="KRO28731.1"/>
    <property type="molecule type" value="Genomic_DNA"/>
</dbReference>
<keyword evidence="2" id="KW-0805">Transcription regulation</keyword>
<evidence type="ECO:0000313" key="6">
    <source>
        <dbReference type="EMBL" id="KRO28731.1"/>
    </source>
</evidence>
<keyword evidence="4" id="KW-0804">Transcription</keyword>
<dbReference type="Gene3D" id="1.10.10.10">
    <property type="entry name" value="Winged helix-like DNA-binding domain superfamily/Winged helix DNA-binding domain"/>
    <property type="match status" value="1"/>
</dbReference>
<keyword evidence="3" id="KW-0238">DNA-binding</keyword>
<organism evidence="6 7">
    <name type="scientific">Lactiplantibacillus fabifermentans DSM 21115</name>
    <dbReference type="NCBI Taxonomy" id="1413187"/>
    <lineage>
        <taxon>Bacteria</taxon>
        <taxon>Bacillati</taxon>
        <taxon>Bacillota</taxon>
        <taxon>Bacilli</taxon>
        <taxon>Lactobacillales</taxon>
        <taxon>Lactobacillaceae</taxon>
        <taxon>Lactiplantibacillus</taxon>
    </lineage>
</organism>
<reference evidence="6 7" key="1">
    <citation type="journal article" date="2015" name="Genome Announc.">
        <title>Expanding the biotechnology potential of lactobacilli through comparative genomics of 213 strains and associated genera.</title>
        <authorList>
            <person name="Sun Z."/>
            <person name="Harris H.M."/>
            <person name="McCann A."/>
            <person name="Guo C."/>
            <person name="Argimon S."/>
            <person name="Zhang W."/>
            <person name="Yang X."/>
            <person name="Jeffery I.B."/>
            <person name="Cooney J.C."/>
            <person name="Kagawa T.F."/>
            <person name="Liu W."/>
            <person name="Song Y."/>
            <person name="Salvetti E."/>
            <person name="Wrobel A."/>
            <person name="Rasinkangas P."/>
            <person name="Parkhill J."/>
            <person name="Rea M.C."/>
            <person name="O'Sullivan O."/>
            <person name="Ritari J."/>
            <person name="Douillard F.P."/>
            <person name="Paul Ross R."/>
            <person name="Yang R."/>
            <person name="Briner A.E."/>
            <person name="Felis G.E."/>
            <person name="de Vos W.M."/>
            <person name="Barrangou R."/>
            <person name="Klaenhammer T.R."/>
            <person name="Caufield P.W."/>
            <person name="Cui Y."/>
            <person name="Zhang H."/>
            <person name="O'Toole P.W."/>
        </authorList>
    </citation>
    <scope>NUCLEOTIDE SEQUENCE [LARGE SCALE GENOMIC DNA]</scope>
    <source>
        <strain evidence="6 7">DSM 21115</strain>
    </source>
</reference>
<protein>
    <submittedName>
        <fullName evidence="6">Transcription regulator</fullName>
    </submittedName>
</protein>
<dbReference type="InterPro" id="IPR036388">
    <property type="entry name" value="WH-like_DNA-bd_sf"/>
</dbReference>
<evidence type="ECO:0000256" key="3">
    <source>
        <dbReference type="ARBA" id="ARBA00023125"/>
    </source>
</evidence>
<keyword evidence="7" id="KW-1185">Reference proteome</keyword>
<comment type="caution">
    <text evidence="6">The sequence shown here is derived from an EMBL/GenBank/DDBJ whole genome shotgun (WGS) entry which is preliminary data.</text>
</comment>
<gene>
    <name evidence="6" type="ORF">DY78_GL002086</name>
</gene>
<evidence type="ECO:0000256" key="4">
    <source>
        <dbReference type="ARBA" id="ARBA00023163"/>
    </source>
</evidence>
<evidence type="ECO:0000259" key="5">
    <source>
        <dbReference type="PROSITE" id="PS50931"/>
    </source>
</evidence>
<dbReference type="InterPro" id="IPR000847">
    <property type="entry name" value="LysR_HTH_N"/>
</dbReference>
<dbReference type="GO" id="GO:0003700">
    <property type="term" value="F:DNA-binding transcription factor activity"/>
    <property type="evidence" value="ECO:0007669"/>
    <property type="project" value="InterPro"/>
</dbReference>
<dbReference type="PROSITE" id="PS50931">
    <property type="entry name" value="HTH_LYSR"/>
    <property type="match status" value="1"/>
</dbReference>
<accession>A0A0R2NWA2</accession>
<dbReference type="PANTHER" id="PTHR30126">
    <property type="entry name" value="HTH-TYPE TRANSCRIPTIONAL REGULATOR"/>
    <property type="match status" value="1"/>
</dbReference>
<dbReference type="AlphaFoldDB" id="A0A0R2NWA2"/>
<comment type="similarity">
    <text evidence="1">Belongs to the LysR transcriptional regulatory family.</text>
</comment>
<dbReference type="PRINTS" id="PR00039">
    <property type="entry name" value="HTHLYSR"/>
</dbReference>
<dbReference type="SUPFAM" id="SSF46785">
    <property type="entry name" value="Winged helix' DNA-binding domain"/>
    <property type="match status" value="1"/>
</dbReference>
<evidence type="ECO:0000256" key="2">
    <source>
        <dbReference type="ARBA" id="ARBA00023015"/>
    </source>
</evidence>
<proteinExistence type="inferred from homology"/>
<dbReference type="InterPro" id="IPR036390">
    <property type="entry name" value="WH_DNA-bd_sf"/>
</dbReference>
<dbReference type="Proteomes" id="UP000050920">
    <property type="component" value="Unassembled WGS sequence"/>
</dbReference>
<dbReference type="Pfam" id="PF00126">
    <property type="entry name" value="HTH_1"/>
    <property type="match status" value="1"/>
</dbReference>
<sequence length="293" mass="32584">MLDNYLLEELVVFDKTGTLAATAQQLNVTQPTVTRGMQKLESDLGVTLFDRQPNRITLTKTGQEAAQQAAKLLAMNHQLVTDIRNFDAAQQTLTVATTIPGPLILFERLHDQLPANITVKTGLLKATQLNTTLKQHDATLIITNQAPSDDQLSATLIGTENLAVNLNKFMYQANQASITFAELKGLSFIVLSDIGPWRELIQAQIPAAKFFYQKQREALAEITQYSDFPYFSTNLSPLDVAFNAQIQDDDSRVRIPISDASAHMPVYATYLTSQRHQVQPLITQLIDAWPTVE</sequence>
<dbReference type="GO" id="GO:0000976">
    <property type="term" value="F:transcription cis-regulatory region binding"/>
    <property type="evidence" value="ECO:0007669"/>
    <property type="project" value="TreeGrafter"/>
</dbReference>
<name>A0A0R2NWA2_9LACO</name>
<evidence type="ECO:0000313" key="7">
    <source>
        <dbReference type="Proteomes" id="UP000050920"/>
    </source>
</evidence>
<dbReference type="PANTHER" id="PTHR30126:SF40">
    <property type="entry name" value="HTH-TYPE TRANSCRIPTIONAL REGULATOR GLTR"/>
    <property type="match status" value="1"/>
</dbReference>
<feature type="domain" description="HTH lysR-type" evidence="5">
    <location>
        <begin position="2"/>
        <end position="59"/>
    </location>
</feature>